<dbReference type="GO" id="GO:0005675">
    <property type="term" value="C:transcription factor TFIIH holo complex"/>
    <property type="evidence" value="ECO:0007669"/>
    <property type="project" value="TreeGrafter"/>
</dbReference>
<gene>
    <name evidence="2" type="ORF">QBC32DRAFT_317048</name>
</gene>
<reference evidence="2" key="1">
    <citation type="journal article" date="2023" name="Mol. Phylogenet. Evol.">
        <title>Genome-scale phylogeny and comparative genomics of the fungal order Sordariales.</title>
        <authorList>
            <person name="Hensen N."/>
            <person name="Bonometti L."/>
            <person name="Westerberg I."/>
            <person name="Brannstrom I.O."/>
            <person name="Guillou S."/>
            <person name="Cros-Aarteil S."/>
            <person name="Calhoun S."/>
            <person name="Haridas S."/>
            <person name="Kuo A."/>
            <person name="Mondo S."/>
            <person name="Pangilinan J."/>
            <person name="Riley R."/>
            <person name="LaButti K."/>
            <person name="Andreopoulos B."/>
            <person name="Lipzen A."/>
            <person name="Chen C."/>
            <person name="Yan M."/>
            <person name="Daum C."/>
            <person name="Ng V."/>
            <person name="Clum A."/>
            <person name="Steindorff A."/>
            <person name="Ohm R.A."/>
            <person name="Martin F."/>
            <person name="Silar P."/>
            <person name="Natvig D.O."/>
            <person name="Lalanne C."/>
            <person name="Gautier V."/>
            <person name="Ament-Velasquez S.L."/>
            <person name="Kruys A."/>
            <person name="Hutchinson M.I."/>
            <person name="Powell A.J."/>
            <person name="Barry K."/>
            <person name="Miller A.N."/>
            <person name="Grigoriev I.V."/>
            <person name="Debuchy R."/>
            <person name="Gladieux P."/>
            <person name="Hiltunen Thoren M."/>
            <person name="Johannesson H."/>
        </authorList>
    </citation>
    <scope>NUCLEOTIDE SEQUENCE</scope>
    <source>
        <strain evidence="2">CBS 626.80</strain>
    </source>
</reference>
<keyword evidence="3" id="KW-1185">Reference proteome</keyword>
<organism evidence="2 3">
    <name type="scientific">Pseudoneurospora amorphoporcata</name>
    <dbReference type="NCBI Taxonomy" id="241081"/>
    <lineage>
        <taxon>Eukaryota</taxon>
        <taxon>Fungi</taxon>
        <taxon>Dikarya</taxon>
        <taxon>Ascomycota</taxon>
        <taxon>Pezizomycotina</taxon>
        <taxon>Sordariomycetes</taxon>
        <taxon>Sordariomycetidae</taxon>
        <taxon>Sordariales</taxon>
        <taxon>Sordariaceae</taxon>
        <taxon>Pseudoneurospora</taxon>
    </lineage>
</organism>
<evidence type="ECO:0000313" key="2">
    <source>
        <dbReference type="EMBL" id="KAK3949197.1"/>
    </source>
</evidence>
<feature type="region of interest" description="Disordered" evidence="1">
    <location>
        <begin position="210"/>
        <end position="252"/>
    </location>
</feature>
<dbReference type="PANTHER" id="PTHR37781:SF1">
    <property type="entry name" value="ADR380WP"/>
    <property type="match status" value="1"/>
</dbReference>
<dbReference type="Pfam" id="PF17110">
    <property type="entry name" value="TFB6"/>
    <property type="match status" value="1"/>
</dbReference>
<evidence type="ECO:0000256" key="1">
    <source>
        <dbReference type="SAM" id="MobiDB-lite"/>
    </source>
</evidence>
<dbReference type="EMBL" id="MU859224">
    <property type="protein sequence ID" value="KAK3949197.1"/>
    <property type="molecule type" value="Genomic_DNA"/>
</dbReference>
<evidence type="ECO:0008006" key="4">
    <source>
        <dbReference type="Google" id="ProtNLM"/>
    </source>
</evidence>
<dbReference type="Proteomes" id="UP001303222">
    <property type="component" value="Unassembled WGS sequence"/>
</dbReference>
<protein>
    <recommendedName>
        <fullName evidence="4">Meiotic recombination protein DMC1</fullName>
    </recommendedName>
</protein>
<dbReference type="InterPro" id="IPR031349">
    <property type="entry name" value="Tfb6"/>
</dbReference>
<reference evidence="2" key="2">
    <citation type="submission" date="2023-06" db="EMBL/GenBank/DDBJ databases">
        <authorList>
            <consortium name="Lawrence Berkeley National Laboratory"/>
            <person name="Mondo S.J."/>
            <person name="Hensen N."/>
            <person name="Bonometti L."/>
            <person name="Westerberg I."/>
            <person name="Brannstrom I.O."/>
            <person name="Guillou S."/>
            <person name="Cros-Aarteil S."/>
            <person name="Calhoun S."/>
            <person name="Haridas S."/>
            <person name="Kuo A."/>
            <person name="Pangilinan J."/>
            <person name="Riley R."/>
            <person name="Labutti K."/>
            <person name="Andreopoulos B."/>
            <person name="Lipzen A."/>
            <person name="Chen C."/>
            <person name="Yanf M."/>
            <person name="Daum C."/>
            <person name="Ng V."/>
            <person name="Clum A."/>
            <person name="Steindorff A."/>
            <person name="Ohm R."/>
            <person name="Martin F."/>
            <person name="Silar P."/>
            <person name="Natvig D."/>
            <person name="Lalanne C."/>
            <person name="Gautier V."/>
            <person name="Ament-Velasquez S.L."/>
            <person name="Kruys A."/>
            <person name="Hutchinson M.I."/>
            <person name="Powell A.J."/>
            <person name="Barry K."/>
            <person name="Miller A.N."/>
            <person name="Grigoriev I.V."/>
            <person name="Debuchy R."/>
            <person name="Gladieux P."/>
            <person name="Thoren M.H."/>
            <person name="Johannesson H."/>
        </authorList>
    </citation>
    <scope>NUCLEOTIDE SEQUENCE</scope>
    <source>
        <strain evidence="2">CBS 626.80</strain>
    </source>
</reference>
<comment type="caution">
    <text evidence="2">The sequence shown here is derived from an EMBL/GenBank/DDBJ whole genome shotgun (WGS) entry which is preliminary data.</text>
</comment>
<name>A0AAN6NSQ3_9PEZI</name>
<dbReference type="AlphaFoldDB" id="A0AAN6NSQ3"/>
<accession>A0AAN6NSQ3</accession>
<feature type="compositionally biased region" description="Low complexity" evidence="1">
    <location>
        <begin position="24"/>
        <end position="45"/>
    </location>
</feature>
<sequence>MAENERPVSPTAPAPGGFVPPAIPSNSLPSPAPSSASAAAVSNLPHPRRTSLRPGSIKEDKVRNYVSDKMLHISRRYVKHFAIPDPSDEVTGYKSMVELCKDLDDVINIIWLSGTPSLQIPYLLNIASEFTTWLEGFPPSPPATFSLLRKLDHCFASLLFGYDIDTKETLPGFENGLRAGLSRTDMVRCKSVIERTRVLVVEVMSKEAADEDQNGDIGGPGIQTPKPDDDTDMETEVDAQHDLKDFDDGDEDEDELLHMDVAQVYENTLVKLGDILGDGGGVTTIPMSVD</sequence>
<feature type="region of interest" description="Disordered" evidence="1">
    <location>
        <begin position="1"/>
        <end position="58"/>
    </location>
</feature>
<evidence type="ECO:0000313" key="3">
    <source>
        <dbReference type="Proteomes" id="UP001303222"/>
    </source>
</evidence>
<proteinExistence type="predicted"/>
<dbReference type="PANTHER" id="PTHR37781">
    <property type="entry name" value="TFIIH COMPLEX SUBUNIT"/>
    <property type="match status" value="1"/>
</dbReference>